<feature type="chain" id="PRO_5020821344" evidence="1">
    <location>
        <begin position="23"/>
        <end position="93"/>
    </location>
</feature>
<dbReference type="EMBL" id="SSOA01000005">
    <property type="protein sequence ID" value="THF49740.1"/>
    <property type="molecule type" value="Genomic_DNA"/>
</dbReference>
<name>A0A4S3ZVC7_9HYPH</name>
<dbReference type="Pfam" id="PF13670">
    <property type="entry name" value="PepSY_2"/>
    <property type="match status" value="1"/>
</dbReference>
<gene>
    <name evidence="3" type="ORF">E6C51_12450</name>
</gene>
<evidence type="ECO:0000256" key="1">
    <source>
        <dbReference type="SAM" id="SignalP"/>
    </source>
</evidence>
<dbReference type="Proteomes" id="UP000310754">
    <property type="component" value="Unassembled WGS sequence"/>
</dbReference>
<keyword evidence="1" id="KW-0732">Signal</keyword>
<comment type="caution">
    <text evidence="3">The sequence shown here is derived from an EMBL/GenBank/DDBJ whole genome shotgun (WGS) entry which is preliminary data.</text>
</comment>
<proteinExistence type="predicted"/>
<feature type="domain" description="PepSY" evidence="2">
    <location>
        <begin position="7"/>
        <end position="85"/>
    </location>
</feature>
<evidence type="ECO:0000313" key="4">
    <source>
        <dbReference type="Proteomes" id="UP000310754"/>
    </source>
</evidence>
<accession>A0A4S3ZVC7</accession>
<protein>
    <submittedName>
        <fullName evidence="3">PepSY domain-containing protein</fullName>
    </submittedName>
</protein>
<dbReference type="InterPro" id="IPR025711">
    <property type="entry name" value="PepSY"/>
</dbReference>
<feature type="signal peptide" evidence="1">
    <location>
        <begin position="1"/>
        <end position="22"/>
    </location>
</feature>
<evidence type="ECO:0000313" key="3">
    <source>
        <dbReference type="EMBL" id="THF49740.1"/>
    </source>
</evidence>
<reference evidence="3 4" key="1">
    <citation type="submission" date="2019-04" db="EMBL/GenBank/DDBJ databases">
        <title>Rhizobium terrae sp. nov., isolated from a paddy soil.</title>
        <authorList>
            <person name="Lin S.-Y."/>
            <person name="Hameed A."/>
            <person name="Huang H.-I."/>
            <person name="Young C.-C."/>
        </authorList>
    </citation>
    <scope>NUCLEOTIDE SEQUENCE [LARGE SCALE GENOMIC DNA]</scope>
    <source>
        <strain evidence="3 4">CC-HIH110</strain>
    </source>
</reference>
<organism evidence="3 4">
    <name type="scientific">Allorhizobium terrae</name>
    <dbReference type="NCBI Taxonomy" id="1848972"/>
    <lineage>
        <taxon>Bacteria</taxon>
        <taxon>Pseudomonadati</taxon>
        <taxon>Pseudomonadota</taxon>
        <taxon>Alphaproteobacteria</taxon>
        <taxon>Hyphomicrobiales</taxon>
        <taxon>Rhizobiaceae</taxon>
        <taxon>Rhizobium/Agrobacterium group</taxon>
        <taxon>Allorhizobium</taxon>
    </lineage>
</organism>
<dbReference type="AlphaFoldDB" id="A0A4S3ZVC7"/>
<evidence type="ECO:0000259" key="2">
    <source>
        <dbReference type="Pfam" id="PF13670"/>
    </source>
</evidence>
<sequence>MKSSILLALAAMAAMAAAPVQARDDCDVPINDWHTRDAVRTLAETNGWVLQRIKIDDGCYEIHGTDKQGRRFEAKIDPATLTIIQIKPDYKRR</sequence>
<dbReference type="RefSeq" id="WP_190236177.1">
    <property type="nucleotide sequence ID" value="NZ_SSOA01000005.1"/>
</dbReference>
<keyword evidence="4" id="KW-1185">Reference proteome</keyword>